<accession>A0ACC0K5G2</accession>
<gene>
    <name evidence="1" type="ORF">MSG28_015922</name>
</gene>
<evidence type="ECO:0000313" key="1">
    <source>
        <dbReference type="EMBL" id="KAI8431390.1"/>
    </source>
</evidence>
<comment type="caution">
    <text evidence="1">The sequence shown here is derived from an EMBL/GenBank/DDBJ whole genome shotgun (WGS) entry which is preliminary data.</text>
</comment>
<keyword evidence="2" id="KW-1185">Reference proteome</keyword>
<sequence>MSQLGVPNPHRLVWQSKVGPLPWLQPYTDDAIKAGIIQIERASAPNDSPTFISALADVVYSHMRNGPRVSKQFLS</sequence>
<feature type="non-terminal residue" evidence="1">
    <location>
        <position position="75"/>
    </location>
</feature>
<dbReference type="Proteomes" id="UP001064048">
    <property type="component" value="Chromosome 30"/>
</dbReference>
<proteinExistence type="predicted"/>
<organism evidence="1 2">
    <name type="scientific">Choristoneura fumiferana</name>
    <name type="common">Spruce budworm moth</name>
    <name type="synonym">Archips fumiferana</name>
    <dbReference type="NCBI Taxonomy" id="7141"/>
    <lineage>
        <taxon>Eukaryota</taxon>
        <taxon>Metazoa</taxon>
        <taxon>Ecdysozoa</taxon>
        <taxon>Arthropoda</taxon>
        <taxon>Hexapoda</taxon>
        <taxon>Insecta</taxon>
        <taxon>Pterygota</taxon>
        <taxon>Neoptera</taxon>
        <taxon>Endopterygota</taxon>
        <taxon>Lepidoptera</taxon>
        <taxon>Glossata</taxon>
        <taxon>Ditrysia</taxon>
        <taxon>Tortricoidea</taxon>
        <taxon>Tortricidae</taxon>
        <taxon>Tortricinae</taxon>
        <taxon>Choristoneura</taxon>
    </lineage>
</organism>
<evidence type="ECO:0000313" key="2">
    <source>
        <dbReference type="Proteomes" id="UP001064048"/>
    </source>
</evidence>
<reference evidence="1 2" key="1">
    <citation type="journal article" date="2022" name="Genome Biol. Evol.">
        <title>The Spruce Budworm Genome: Reconstructing the Evolutionary History of Antifreeze Proteins.</title>
        <authorList>
            <person name="Beliveau C."/>
            <person name="Gagne P."/>
            <person name="Picq S."/>
            <person name="Vernygora O."/>
            <person name="Keeling C.I."/>
            <person name="Pinkney K."/>
            <person name="Doucet D."/>
            <person name="Wen F."/>
            <person name="Johnston J.S."/>
            <person name="Maaroufi H."/>
            <person name="Boyle B."/>
            <person name="Laroche J."/>
            <person name="Dewar K."/>
            <person name="Juretic N."/>
            <person name="Blackburn G."/>
            <person name="Nisole A."/>
            <person name="Brunet B."/>
            <person name="Brandao M."/>
            <person name="Lumley L."/>
            <person name="Duan J."/>
            <person name="Quan G."/>
            <person name="Lucarotti C.J."/>
            <person name="Roe A.D."/>
            <person name="Sperling F.A.H."/>
            <person name="Levesque R.C."/>
            <person name="Cusson M."/>
        </authorList>
    </citation>
    <scope>NUCLEOTIDE SEQUENCE [LARGE SCALE GENOMIC DNA]</scope>
    <source>
        <strain evidence="1">Glfc:IPQL:Cfum</strain>
    </source>
</reference>
<dbReference type="EMBL" id="CM046130">
    <property type="protein sequence ID" value="KAI8431390.1"/>
    <property type="molecule type" value="Genomic_DNA"/>
</dbReference>
<name>A0ACC0K5G2_CHOFU</name>
<protein>
    <submittedName>
        <fullName evidence="1">Uncharacterized protein</fullName>
    </submittedName>
</protein>